<protein>
    <recommendedName>
        <fullName evidence="3">DUF4198 domain-containing protein</fullName>
    </recommendedName>
</protein>
<sequence length="244" mass="27299">MKSVKRIILLLTMLLGGSQAIYAHAIWLESHPSGTKNTPHVVRVFYGEYATGEIDATKDWYSDMKELTVQFVGPNQKLQTLKLEDKGDFLEGTFLPTEDGLYHVFTSHAAKDLGGETRYEFVSQTRVKVGEGKDLPAIPLGDLPAIPLGHQLVIDAKIPPVGARVPLLLTKDGSPVVEKEILVMSSEGWSKSYKTDQNGEILIEALWPGKYVVEYSHMQQQEGVWHDKPYKKNWQGLTTSFMVE</sequence>
<dbReference type="EMBL" id="SUKA01000004">
    <property type="protein sequence ID" value="TJY64465.1"/>
    <property type="molecule type" value="Genomic_DNA"/>
</dbReference>
<name>A0A4U0GZ28_9SPHI</name>
<dbReference type="SUPFAM" id="SSF49478">
    <property type="entry name" value="Cna protein B-type domain"/>
    <property type="match status" value="1"/>
</dbReference>
<dbReference type="RefSeq" id="WP_136821526.1">
    <property type="nucleotide sequence ID" value="NZ_BMJX01000004.1"/>
</dbReference>
<evidence type="ECO:0008006" key="3">
    <source>
        <dbReference type="Google" id="ProtNLM"/>
    </source>
</evidence>
<keyword evidence="2" id="KW-1185">Reference proteome</keyword>
<gene>
    <name evidence="1" type="ORF">FAZ19_14805</name>
</gene>
<evidence type="ECO:0000313" key="2">
    <source>
        <dbReference type="Proteomes" id="UP000309872"/>
    </source>
</evidence>
<dbReference type="Proteomes" id="UP000309872">
    <property type="component" value="Unassembled WGS sequence"/>
</dbReference>
<comment type="caution">
    <text evidence="1">The sequence shown here is derived from an EMBL/GenBank/DDBJ whole genome shotgun (WGS) entry which is preliminary data.</text>
</comment>
<dbReference type="AlphaFoldDB" id="A0A4U0GZ28"/>
<proteinExistence type="predicted"/>
<organism evidence="1 2">
    <name type="scientific">Sphingobacterium alkalisoli</name>
    <dbReference type="NCBI Taxonomy" id="1874115"/>
    <lineage>
        <taxon>Bacteria</taxon>
        <taxon>Pseudomonadati</taxon>
        <taxon>Bacteroidota</taxon>
        <taxon>Sphingobacteriia</taxon>
        <taxon>Sphingobacteriales</taxon>
        <taxon>Sphingobacteriaceae</taxon>
        <taxon>Sphingobacterium</taxon>
    </lineage>
</organism>
<accession>A0A4U0GZ28</accession>
<reference evidence="1 2" key="1">
    <citation type="submission" date="2019-04" db="EMBL/GenBank/DDBJ databases">
        <title>Sphingobacterium olei sp. nov., isolated from oil-contaminated soil.</title>
        <authorList>
            <person name="Liu B."/>
        </authorList>
    </citation>
    <scope>NUCLEOTIDE SEQUENCE [LARGE SCALE GENOMIC DNA]</scope>
    <source>
        <strain evidence="1 2">Y3L14</strain>
    </source>
</reference>
<dbReference type="OrthoDB" id="1148550at2"/>
<evidence type="ECO:0000313" key="1">
    <source>
        <dbReference type="EMBL" id="TJY64465.1"/>
    </source>
</evidence>